<accession>A0A9N7TXF2</accession>
<proteinExistence type="predicted"/>
<organism evidence="1 2">
    <name type="scientific">Pleuronectes platessa</name>
    <name type="common">European plaice</name>
    <dbReference type="NCBI Taxonomy" id="8262"/>
    <lineage>
        <taxon>Eukaryota</taxon>
        <taxon>Metazoa</taxon>
        <taxon>Chordata</taxon>
        <taxon>Craniata</taxon>
        <taxon>Vertebrata</taxon>
        <taxon>Euteleostomi</taxon>
        <taxon>Actinopterygii</taxon>
        <taxon>Neopterygii</taxon>
        <taxon>Teleostei</taxon>
        <taxon>Neoteleostei</taxon>
        <taxon>Acanthomorphata</taxon>
        <taxon>Carangaria</taxon>
        <taxon>Pleuronectiformes</taxon>
        <taxon>Pleuronectoidei</taxon>
        <taxon>Pleuronectidae</taxon>
        <taxon>Pleuronectes</taxon>
    </lineage>
</organism>
<sequence>MVNLDGFPLTTAFANIDPKHRPEAPIEEQQRIQRPWVLLSCQVCSPASTLSAKFSCTLELSGSHQPPSMENSTLPARLSQSLPHPFLSMLQPKDMHRATTSLLSSSPCPSLSDVLRPLGPPGFLIVSEATYVSLISIWPWVTAFQSPQQATVGEAAGRSVIDSQHSLP</sequence>
<dbReference type="AlphaFoldDB" id="A0A9N7TXF2"/>
<keyword evidence="2" id="KW-1185">Reference proteome</keyword>
<dbReference type="Proteomes" id="UP001153269">
    <property type="component" value="Unassembled WGS sequence"/>
</dbReference>
<gene>
    <name evidence="1" type="ORF">PLEPLA_LOCUS8337</name>
</gene>
<comment type="caution">
    <text evidence="1">The sequence shown here is derived from an EMBL/GenBank/DDBJ whole genome shotgun (WGS) entry which is preliminary data.</text>
</comment>
<reference evidence="1" key="1">
    <citation type="submission" date="2020-03" db="EMBL/GenBank/DDBJ databases">
        <authorList>
            <person name="Weist P."/>
        </authorList>
    </citation>
    <scope>NUCLEOTIDE SEQUENCE</scope>
</reference>
<protein>
    <submittedName>
        <fullName evidence="1">Uncharacterized protein</fullName>
    </submittedName>
</protein>
<name>A0A9N7TXF2_PLEPL</name>
<dbReference type="EMBL" id="CADEAL010000456">
    <property type="protein sequence ID" value="CAB1420462.1"/>
    <property type="molecule type" value="Genomic_DNA"/>
</dbReference>
<evidence type="ECO:0000313" key="1">
    <source>
        <dbReference type="EMBL" id="CAB1420462.1"/>
    </source>
</evidence>
<evidence type="ECO:0000313" key="2">
    <source>
        <dbReference type="Proteomes" id="UP001153269"/>
    </source>
</evidence>